<name>A0A917E5F7_9SPHN</name>
<sequence length="105" mass="10665">MGKVTVAIGGRSYPLSCRDGDESHLTALAASVADKAEGLTRSLGSMSEARLLLMAALTVADELHEIRGGGAPIVVVPPETADPAAEARLASLVARAEQLADALDG</sequence>
<evidence type="ECO:0000313" key="2">
    <source>
        <dbReference type="Proteomes" id="UP000635071"/>
    </source>
</evidence>
<dbReference type="SUPFAM" id="SSF102829">
    <property type="entry name" value="Cell division protein ZapA-like"/>
    <property type="match status" value="1"/>
</dbReference>
<dbReference type="Pfam" id="PF05164">
    <property type="entry name" value="ZapA"/>
    <property type="match status" value="1"/>
</dbReference>
<keyword evidence="2" id="KW-1185">Reference proteome</keyword>
<dbReference type="EMBL" id="BMJM01000003">
    <property type="protein sequence ID" value="GGE06369.1"/>
    <property type="molecule type" value="Genomic_DNA"/>
</dbReference>
<evidence type="ECO:0000313" key="1">
    <source>
        <dbReference type="EMBL" id="GGE06369.1"/>
    </source>
</evidence>
<dbReference type="InterPro" id="IPR042233">
    <property type="entry name" value="Cell_div_ZapA_N"/>
</dbReference>
<organism evidence="1 2">
    <name type="scientific">Sandarakinorhabdus glacialis</name>
    <dbReference type="NCBI Taxonomy" id="1614636"/>
    <lineage>
        <taxon>Bacteria</taxon>
        <taxon>Pseudomonadati</taxon>
        <taxon>Pseudomonadota</taxon>
        <taxon>Alphaproteobacteria</taxon>
        <taxon>Sphingomonadales</taxon>
        <taxon>Sphingosinicellaceae</taxon>
        <taxon>Sandarakinorhabdus</taxon>
    </lineage>
</organism>
<proteinExistence type="predicted"/>
<dbReference type="AlphaFoldDB" id="A0A917E5F7"/>
<reference evidence="1" key="1">
    <citation type="journal article" date="2014" name="Int. J. Syst. Evol. Microbiol.">
        <title>Complete genome sequence of Corynebacterium casei LMG S-19264T (=DSM 44701T), isolated from a smear-ripened cheese.</title>
        <authorList>
            <consortium name="US DOE Joint Genome Institute (JGI-PGF)"/>
            <person name="Walter F."/>
            <person name="Albersmeier A."/>
            <person name="Kalinowski J."/>
            <person name="Ruckert C."/>
        </authorList>
    </citation>
    <scope>NUCLEOTIDE SEQUENCE</scope>
    <source>
        <strain evidence="1">CGMCC 1.15519</strain>
    </source>
</reference>
<dbReference type="Gene3D" id="3.30.160.880">
    <property type="entry name" value="Cell division protein ZapA protomer, N-terminal domain"/>
    <property type="match status" value="1"/>
</dbReference>
<protein>
    <recommendedName>
        <fullName evidence="3">Cell division protein ZapA</fullName>
    </recommendedName>
</protein>
<dbReference type="InterPro" id="IPR036192">
    <property type="entry name" value="Cell_div_ZapA-like_sf"/>
</dbReference>
<gene>
    <name evidence="1" type="ORF">GCM10011529_10910</name>
</gene>
<accession>A0A917E5F7</accession>
<evidence type="ECO:0008006" key="3">
    <source>
        <dbReference type="Google" id="ProtNLM"/>
    </source>
</evidence>
<dbReference type="InterPro" id="IPR007838">
    <property type="entry name" value="Cell_div_ZapA-like"/>
</dbReference>
<reference evidence="1" key="2">
    <citation type="submission" date="2020-09" db="EMBL/GenBank/DDBJ databases">
        <authorList>
            <person name="Sun Q."/>
            <person name="Zhou Y."/>
        </authorList>
    </citation>
    <scope>NUCLEOTIDE SEQUENCE</scope>
    <source>
        <strain evidence="1">CGMCC 1.15519</strain>
    </source>
</reference>
<dbReference type="Proteomes" id="UP000635071">
    <property type="component" value="Unassembled WGS sequence"/>
</dbReference>
<dbReference type="RefSeq" id="WP_188761921.1">
    <property type="nucleotide sequence ID" value="NZ_BMJM01000003.1"/>
</dbReference>
<comment type="caution">
    <text evidence="1">The sequence shown here is derived from an EMBL/GenBank/DDBJ whole genome shotgun (WGS) entry which is preliminary data.</text>
</comment>